<dbReference type="Gene3D" id="1.10.1200.10">
    <property type="entry name" value="ACP-like"/>
    <property type="match status" value="1"/>
</dbReference>
<dbReference type="GO" id="GO:0000036">
    <property type="term" value="F:acyl carrier activity"/>
    <property type="evidence" value="ECO:0007669"/>
    <property type="project" value="UniProtKB-UniRule"/>
</dbReference>
<dbReference type="GO" id="GO:0005737">
    <property type="term" value="C:cytoplasm"/>
    <property type="evidence" value="ECO:0007669"/>
    <property type="project" value="UniProtKB-SubCell"/>
</dbReference>
<name>A0A1G7UDH3_9FIRM</name>
<evidence type="ECO:0000256" key="3">
    <source>
        <dbReference type="HAMAP-Rule" id="MF_01217"/>
    </source>
</evidence>
<keyword evidence="3" id="KW-0963">Cytoplasm</keyword>
<comment type="function">
    <text evidence="3">Carrier of the growing fatty acid chain in fatty acid biosynthesis.</text>
</comment>
<dbReference type="InterPro" id="IPR003231">
    <property type="entry name" value="ACP"/>
</dbReference>
<dbReference type="HAMAP" id="MF_01217">
    <property type="entry name" value="Acyl_carrier"/>
    <property type="match status" value="1"/>
</dbReference>
<feature type="domain" description="Carrier" evidence="4">
    <location>
        <begin position="1"/>
        <end position="74"/>
    </location>
</feature>
<dbReference type="PROSITE" id="PS50075">
    <property type="entry name" value="CARRIER"/>
    <property type="match status" value="1"/>
</dbReference>
<protein>
    <recommendedName>
        <fullName evidence="3">Acyl carrier protein</fullName>
        <shortName evidence="3">ACP</shortName>
    </recommendedName>
</protein>
<proteinExistence type="inferred from homology"/>
<dbReference type="EMBL" id="FNCP01000003">
    <property type="protein sequence ID" value="SDG45524.1"/>
    <property type="molecule type" value="Genomic_DNA"/>
</dbReference>
<keyword evidence="1 3" id="KW-0596">Phosphopantetheine</keyword>
<keyword evidence="3" id="KW-0276">Fatty acid metabolism</keyword>
<dbReference type="OrthoDB" id="9804551at2"/>
<dbReference type="STRING" id="1121419.SAMN05443529_103109"/>
<evidence type="ECO:0000313" key="6">
    <source>
        <dbReference type="Proteomes" id="UP000198656"/>
    </source>
</evidence>
<keyword evidence="2 3" id="KW-0597">Phosphoprotein</keyword>
<dbReference type="Pfam" id="PF00550">
    <property type="entry name" value="PP-binding"/>
    <property type="match status" value="1"/>
</dbReference>
<reference evidence="6" key="1">
    <citation type="submission" date="2016-10" db="EMBL/GenBank/DDBJ databases">
        <authorList>
            <person name="Varghese N."/>
            <person name="Submissions S."/>
        </authorList>
    </citation>
    <scope>NUCLEOTIDE SEQUENCE [LARGE SCALE GENOMIC DNA]</scope>
    <source>
        <strain evidence="6">DSM 8344</strain>
    </source>
</reference>
<evidence type="ECO:0000256" key="2">
    <source>
        <dbReference type="ARBA" id="ARBA00022553"/>
    </source>
</evidence>
<organism evidence="5 6">
    <name type="scientific">Desulfosporosinus hippei DSM 8344</name>
    <dbReference type="NCBI Taxonomy" id="1121419"/>
    <lineage>
        <taxon>Bacteria</taxon>
        <taxon>Bacillati</taxon>
        <taxon>Bacillota</taxon>
        <taxon>Clostridia</taxon>
        <taxon>Eubacteriales</taxon>
        <taxon>Desulfitobacteriaceae</taxon>
        <taxon>Desulfosporosinus</taxon>
    </lineage>
</organism>
<evidence type="ECO:0000259" key="4">
    <source>
        <dbReference type="PROSITE" id="PS50075"/>
    </source>
</evidence>
<evidence type="ECO:0000313" key="5">
    <source>
        <dbReference type="EMBL" id="SDG45524.1"/>
    </source>
</evidence>
<keyword evidence="6" id="KW-1185">Reference proteome</keyword>
<comment type="PTM">
    <text evidence="3">4'-phosphopantetheine is transferred from CoA to a specific serine of apo-ACP by AcpS. This modification is essential for activity because fatty acids are bound in thioester linkage to the sulfhydryl of the prosthetic group.</text>
</comment>
<dbReference type="InterPro" id="IPR009081">
    <property type="entry name" value="PP-bd_ACP"/>
</dbReference>
<keyword evidence="3" id="KW-0275">Fatty acid biosynthesis</keyword>
<keyword evidence="3" id="KW-0444">Lipid biosynthesis</keyword>
<sequence>MILSRIKIIVDQQFIYEGELNERTRVIDDLGADSLDIPVLVNSIEDEFGITISNEELFKIKTIGDLMNIILDKKQGGLNDGKY</sequence>
<dbReference type="InterPro" id="IPR036736">
    <property type="entry name" value="ACP-like_sf"/>
</dbReference>
<dbReference type="Proteomes" id="UP000198656">
    <property type="component" value="Unassembled WGS sequence"/>
</dbReference>
<dbReference type="SUPFAM" id="SSF47336">
    <property type="entry name" value="ACP-like"/>
    <property type="match status" value="1"/>
</dbReference>
<gene>
    <name evidence="3" type="primary">acpP</name>
    <name evidence="5" type="ORF">SAMN05443529_103109</name>
</gene>
<dbReference type="AlphaFoldDB" id="A0A1G7UDH3"/>
<dbReference type="UniPathway" id="UPA00094"/>
<comment type="pathway">
    <text evidence="3">Lipid metabolism; fatty acid biosynthesis.</text>
</comment>
<dbReference type="RefSeq" id="WP_092330192.1">
    <property type="nucleotide sequence ID" value="NZ_FNCP01000003.1"/>
</dbReference>
<feature type="modified residue" description="O-(pantetheine 4'-phosphoryl)serine" evidence="3">
    <location>
        <position position="34"/>
    </location>
</feature>
<accession>A0A1G7UDH3</accession>
<keyword evidence="3" id="KW-0443">Lipid metabolism</keyword>
<evidence type="ECO:0000256" key="1">
    <source>
        <dbReference type="ARBA" id="ARBA00022450"/>
    </source>
</evidence>
<comment type="subcellular location">
    <subcellularLocation>
        <location evidence="3">Cytoplasm</location>
    </subcellularLocation>
</comment>
<comment type="similarity">
    <text evidence="3">Belongs to the acyl carrier protein (ACP) family.</text>
</comment>